<dbReference type="InterPro" id="IPR000073">
    <property type="entry name" value="AB_hydrolase_1"/>
</dbReference>
<evidence type="ECO:0000256" key="1">
    <source>
        <dbReference type="SAM" id="MobiDB-lite"/>
    </source>
</evidence>
<dbReference type="Proteomes" id="UP001596160">
    <property type="component" value="Unassembled WGS sequence"/>
</dbReference>
<reference evidence="4" key="1">
    <citation type="journal article" date="2019" name="Int. J. Syst. Evol. Microbiol.">
        <title>The Global Catalogue of Microorganisms (GCM) 10K type strain sequencing project: providing services to taxonomists for standard genome sequencing and annotation.</title>
        <authorList>
            <consortium name="The Broad Institute Genomics Platform"/>
            <consortium name="The Broad Institute Genome Sequencing Center for Infectious Disease"/>
            <person name="Wu L."/>
            <person name="Ma J."/>
        </authorList>
    </citation>
    <scope>NUCLEOTIDE SEQUENCE [LARGE SCALE GENOMIC DNA]</scope>
    <source>
        <strain evidence="4">PCU 266</strain>
    </source>
</reference>
<dbReference type="RefSeq" id="WP_344477984.1">
    <property type="nucleotide sequence ID" value="NZ_BAAASB010000009.1"/>
</dbReference>
<keyword evidence="4" id="KW-1185">Reference proteome</keyword>
<dbReference type="Gene3D" id="3.40.50.1820">
    <property type="entry name" value="alpha/beta hydrolase"/>
    <property type="match status" value="1"/>
</dbReference>
<dbReference type="Pfam" id="PF12697">
    <property type="entry name" value="Abhydrolase_6"/>
    <property type="match status" value="1"/>
</dbReference>
<dbReference type="InterPro" id="IPR029058">
    <property type="entry name" value="AB_hydrolase_fold"/>
</dbReference>
<accession>A0ABW0AGG8</accession>
<protein>
    <submittedName>
        <fullName evidence="3">Alpha/beta fold hydrolase</fullName>
    </submittedName>
</protein>
<dbReference type="GO" id="GO:0016787">
    <property type="term" value="F:hydrolase activity"/>
    <property type="evidence" value="ECO:0007669"/>
    <property type="project" value="UniProtKB-KW"/>
</dbReference>
<evidence type="ECO:0000313" key="3">
    <source>
        <dbReference type="EMBL" id="MFC5152602.1"/>
    </source>
</evidence>
<dbReference type="SUPFAM" id="SSF53474">
    <property type="entry name" value="alpha/beta-Hydrolases"/>
    <property type="match status" value="1"/>
</dbReference>
<sequence>MPSIYRSARGRDTIRSWCADRLRTWPVPHERITVVAGGSRTHVTTAGPEGTPVVFVPGTNFCAAASLPLASALVDAGHRVLLPDIPGQPGLSSGERGPAAGRMSWYGTWLSEVIEQTATGPVTVMGHSFGAAIALSSTSSRIERMILVSPGGLTRLSVPPRLLAASAAWFLRPTAASSRGLLRAMHVPGRQPREELVEWMTLVARHSRSSGAPAMAEPSRSTYPRQVVSGAHDVFLPADRLRRAVRTRLGLKLDVMAEAGHLLVEEHPHHLAALAGHDRPRPPGDSSGSTNRDRT</sequence>
<proteinExistence type="predicted"/>
<keyword evidence="3" id="KW-0378">Hydrolase</keyword>
<evidence type="ECO:0000259" key="2">
    <source>
        <dbReference type="Pfam" id="PF12697"/>
    </source>
</evidence>
<gene>
    <name evidence="3" type="ORF">ACFPRH_12725</name>
</gene>
<feature type="domain" description="AB hydrolase-1" evidence="2">
    <location>
        <begin position="53"/>
        <end position="269"/>
    </location>
</feature>
<organism evidence="3 4">
    <name type="scientific">Streptomyces amakusaensis</name>
    <dbReference type="NCBI Taxonomy" id="67271"/>
    <lineage>
        <taxon>Bacteria</taxon>
        <taxon>Bacillati</taxon>
        <taxon>Actinomycetota</taxon>
        <taxon>Actinomycetes</taxon>
        <taxon>Kitasatosporales</taxon>
        <taxon>Streptomycetaceae</taxon>
        <taxon>Streptomyces</taxon>
    </lineage>
</organism>
<feature type="compositionally biased region" description="Polar residues" evidence="1">
    <location>
        <begin position="286"/>
        <end position="295"/>
    </location>
</feature>
<name>A0ABW0AGG8_9ACTN</name>
<feature type="region of interest" description="Disordered" evidence="1">
    <location>
        <begin position="272"/>
        <end position="295"/>
    </location>
</feature>
<comment type="caution">
    <text evidence="3">The sequence shown here is derived from an EMBL/GenBank/DDBJ whole genome shotgun (WGS) entry which is preliminary data.</text>
</comment>
<evidence type="ECO:0000313" key="4">
    <source>
        <dbReference type="Proteomes" id="UP001596160"/>
    </source>
</evidence>
<dbReference type="EMBL" id="JBHSKP010000006">
    <property type="protein sequence ID" value="MFC5152602.1"/>
    <property type="molecule type" value="Genomic_DNA"/>
</dbReference>